<reference evidence="3" key="1">
    <citation type="journal article" date="2019" name="Int. J. Syst. Evol. Microbiol.">
        <title>The Global Catalogue of Microorganisms (GCM) 10K type strain sequencing project: providing services to taxonomists for standard genome sequencing and annotation.</title>
        <authorList>
            <consortium name="The Broad Institute Genomics Platform"/>
            <consortium name="The Broad Institute Genome Sequencing Center for Infectious Disease"/>
            <person name="Wu L."/>
            <person name="Ma J."/>
        </authorList>
    </citation>
    <scope>NUCLEOTIDE SEQUENCE [LARGE SCALE GENOMIC DNA]</scope>
    <source>
        <strain evidence="3">JCM 30346</strain>
    </source>
</reference>
<keyword evidence="3" id="KW-1185">Reference proteome</keyword>
<proteinExistence type="predicted"/>
<evidence type="ECO:0008006" key="4">
    <source>
        <dbReference type="Google" id="ProtNLM"/>
    </source>
</evidence>
<accession>A0ABW1NQC7</accession>
<evidence type="ECO:0000313" key="2">
    <source>
        <dbReference type="EMBL" id="MFC6085579.1"/>
    </source>
</evidence>
<feature type="transmembrane region" description="Helical" evidence="1">
    <location>
        <begin position="80"/>
        <end position="102"/>
    </location>
</feature>
<keyword evidence="1" id="KW-1133">Transmembrane helix</keyword>
<organism evidence="2 3">
    <name type="scientific">Sphaerisporangium aureirubrum</name>
    <dbReference type="NCBI Taxonomy" id="1544736"/>
    <lineage>
        <taxon>Bacteria</taxon>
        <taxon>Bacillati</taxon>
        <taxon>Actinomycetota</taxon>
        <taxon>Actinomycetes</taxon>
        <taxon>Streptosporangiales</taxon>
        <taxon>Streptosporangiaceae</taxon>
        <taxon>Sphaerisporangium</taxon>
    </lineage>
</organism>
<gene>
    <name evidence="2" type="ORF">ACFP1K_30735</name>
</gene>
<dbReference type="Proteomes" id="UP001596137">
    <property type="component" value="Unassembled WGS sequence"/>
</dbReference>
<dbReference type="EMBL" id="JBHSRF010000065">
    <property type="protein sequence ID" value="MFC6085579.1"/>
    <property type="molecule type" value="Genomic_DNA"/>
</dbReference>
<keyword evidence="1" id="KW-0472">Membrane</keyword>
<dbReference type="RefSeq" id="WP_380759863.1">
    <property type="nucleotide sequence ID" value="NZ_JBHSRF010000065.1"/>
</dbReference>
<comment type="caution">
    <text evidence="2">The sequence shown here is derived from an EMBL/GenBank/DDBJ whole genome shotgun (WGS) entry which is preliminary data.</text>
</comment>
<keyword evidence="1" id="KW-0812">Transmembrane</keyword>
<evidence type="ECO:0000256" key="1">
    <source>
        <dbReference type="SAM" id="Phobius"/>
    </source>
</evidence>
<sequence>MPHTTGPLRIKTPRLTLNSDGHRHPLENALTLTALGLGAVAFVCGLIVDAHAVASFAGVLGFPAGLYAQYVSATTAERSVNIVAIIMSFVGVALGIFHGGFIP</sequence>
<name>A0ABW1NQC7_9ACTN</name>
<protein>
    <recommendedName>
        <fullName evidence="4">FUSC family protein</fullName>
    </recommendedName>
</protein>
<evidence type="ECO:0000313" key="3">
    <source>
        <dbReference type="Proteomes" id="UP001596137"/>
    </source>
</evidence>